<evidence type="ECO:0000259" key="15">
    <source>
        <dbReference type="Pfam" id="PF20560"/>
    </source>
</evidence>
<keyword evidence="4" id="KW-1003">Cell membrane</keyword>
<protein>
    <submittedName>
        <fullName evidence="16">Flagellar motor stator protein MotA</fullName>
    </submittedName>
</protein>
<dbReference type="InterPro" id="IPR000540">
    <property type="entry name" value="Flag_MotA_CS"/>
</dbReference>
<keyword evidence="9" id="KW-0375">Hydrogen ion transport</keyword>
<evidence type="ECO:0000256" key="10">
    <source>
        <dbReference type="ARBA" id="ARBA00022989"/>
    </source>
</evidence>
<name>A0ABT0PH56_9GAMM</name>
<dbReference type="InterPro" id="IPR047055">
    <property type="entry name" value="MotA-like"/>
</dbReference>
<dbReference type="Proteomes" id="UP001203338">
    <property type="component" value="Unassembled WGS sequence"/>
</dbReference>
<dbReference type="RefSeq" id="WP_249699231.1">
    <property type="nucleotide sequence ID" value="NZ_JAMFLX010000010.1"/>
</dbReference>
<evidence type="ECO:0000256" key="13">
    <source>
        <dbReference type="SAM" id="Phobius"/>
    </source>
</evidence>
<keyword evidence="10 13" id="KW-1133">Transmembrane helix</keyword>
<evidence type="ECO:0000256" key="9">
    <source>
        <dbReference type="ARBA" id="ARBA00022781"/>
    </source>
</evidence>
<accession>A0ABT0PH56</accession>
<keyword evidence="16" id="KW-0966">Cell projection</keyword>
<keyword evidence="11" id="KW-0406">Ion transport</keyword>
<proteinExistence type="inferred from homology"/>
<comment type="caution">
    <text evidence="16">The sequence shown here is derived from an EMBL/GenBank/DDBJ whole genome shotgun (WGS) entry which is preliminary data.</text>
</comment>
<evidence type="ECO:0000256" key="7">
    <source>
        <dbReference type="ARBA" id="ARBA00022692"/>
    </source>
</evidence>
<evidence type="ECO:0000256" key="5">
    <source>
        <dbReference type="ARBA" id="ARBA00022500"/>
    </source>
</evidence>
<comment type="subcellular location">
    <subcellularLocation>
        <location evidence="1">Cell inner membrane</location>
        <topology evidence="1">Multi-pass membrane protein</topology>
    </subcellularLocation>
</comment>
<dbReference type="Pfam" id="PF20560">
    <property type="entry name" value="MotA_N"/>
    <property type="match status" value="1"/>
</dbReference>
<comment type="similarity">
    <text evidence="2">Belongs to the MotA family.</text>
</comment>
<evidence type="ECO:0000259" key="14">
    <source>
        <dbReference type="Pfam" id="PF01618"/>
    </source>
</evidence>
<evidence type="ECO:0000256" key="4">
    <source>
        <dbReference type="ARBA" id="ARBA00022475"/>
    </source>
</evidence>
<dbReference type="PROSITE" id="PS01307">
    <property type="entry name" value="MOTA"/>
    <property type="match status" value="1"/>
</dbReference>
<dbReference type="Pfam" id="PF01618">
    <property type="entry name" value="MotA_ExbB"/>
    <property type="match status" value="1"/>
</dbReference>
<keyword evidence="8" id="KW-0283">Flagellar rotation</keyword>
<keyword evidence="12 13" id="KW-0472">Membrane</keyword>
<sequence length="285" mass="31019">MLKITGLAILIFSVLGGFVLADGQLLSLWQPAQILIIAGGGIGAFLIANPWHVVCHTMRHLGKAIRGTNHYPAEYYQNLLTLLFKLFEVRRQAGVTALEAHIEEPENSILFMDSGILENERLTAFICDNLRLVTLGKVLPHELEGLLDHELTTMADDLHRPADALQRIADSLPGFGIVAAVLGIVLTMQSMDGPAYLLGMNVAAALVGTFLGILLCYGLISPLAQSVTHSVRDEIQLYECVKASLLAKVSGRPSAIAADAGRRILYSEIRPSFIQLEAWLAESRE</sequence>
<keyword evidence="3" id="KW-0813">Transport</keyword>
<keyword evidence="16" id="KW-0282">Flagellum</keyword>
<evidence type="ECO:0000256" key="3">
    <source>
        <dbReference type="ARBA" id="ARBA00022448"/>
    </source>
</evidence>
<evidence type="ECO:0000256" key="8">
    <source>
        <dbReference type="ARBA" id="ARBA00022779"/>
    </source>
</evidence>
<feature type="transmembrane region" description="Helical" evidence="13">
    <location>
        <begin position="168"/>
        <end position="189"/>
    </location>
</feature>
<feature type="domain" description="Motility protein A N-terminal" evidence="15">
    <location>
        <begin position="4"/>
        <end position="94"/>
    </location>
</feature>
<feature type="transmembrane region" description="Helical" evidence="13">
    <location>
        <begin position="31"/>
        <end position="51"/>
    </location>
</feature>
<organism evidence="16 17">
    <name type="scientific">Parendozoicomonas callyspongiae</name>
    <dbReference type="NCBI Taxonomy" id="2942213"/>
    <lineage>
        <taxon>Bacteria</taxon>
        <taxon>Pseudomonadati</taxon>
        <taxon>Pseudomonadota</taxon>
        <taxon>Gammaproteobacteria</taxon>
        <taxon>Oceanospirillales</taxon>
        <taxon>Endozoicomonadaceae</taxon>
        <taxon>Parendozoicomonas</taxon>
    </lineage>
</organism>
<feature type="domain" description="MotA/TolQ/ExbB proton channel" evidence="14">
    <location>
        <begin position="135"/>
        <end position="239"/>
    </location>
</feature>
<evidence type="ECO:0000313" key="17">
    <source>
        <dbReference type="Proteomes" id="UP001203338"/>
    </source>
</evidence>
<evidence type="ECO:0000256" key="12">
    <source>
        <dbReference type="ARBA" id="ARBA00023136"/>
    </source>
</evidence>
<dbReference type="NCBIfam" id="TIGR03818">
    <property type="entry name" value="MotA1"/>
    <property type="match status" value="1"/>
</dbReference>
<dbReference type="PANTHER" id="PTHR30433">
    <property type="entry name" value="CHEMOTAXIS PROTEIN MOTA"/>
    <property type="match status" value="1"/>
</dbReference>
<dbReference type="InterPro" id="IPR046786">
    <property type="entry name" value="MotA_N"/>
</dbReference>
<dbReference type="InterPro" id="IPR002898">
    <property type="entry name" value="MotA_ExbB_proton_chnl"/>
</dbReference>
<keyword evidence="7 13" id="KW-0812">Transmembrane</keyword>
<reference evidence="16 17" key="1">
    <citation type="submission" date="2022-05" db="EMBL/GenBank/DDBJ databases">
        <authorList>
            <person name="Park J.-S."/>
        </authorList>
    </citation>
    <scope>NUCLEOTIDE SEQUENCE [LARGE SCALE GENOMIC DNA]</scope>
    <source>
        <strain evidence="16 17">2012CJ34-2</strain>
    </source>
</reference>
<keyword evidence="16" id="KW-0969">Cilium</keyword>
<evidence type="ECO:0000313" key="16">
    <source>
        <dbReference type="EMBL" id="MCL6270082.1"/>
    </source>
</evidence>
<evidence type="ECO:0000256" key="6">
    <source>
        <dbReference type="ARBA" id="ARBA00022519"/>
    </source>
</evidence>
<dbReference type="InterPro" id="IPR022522">
    <property type="entry name" value="Flagellar_motor_stator_MotA"/>
</dbReference>
<dbReference type="PANTHER" id="PTHR30433:SF4">
    <property type="entry name" value="MOTILITY PROTEIN A"/>
    <property type="match status" value="1"/>
</dbReference>
<dbReference type="EMBL" id="JAMFLX010000010">
    <property type="protein sequence ID" value="MCL6270082.1"/>
    <property type="molecule type" value="Genomic_DNA"/>
</dbReference>
<feature type="transmembrane region" description="Helical" evidence="13">
    <location>
        <begin position="195"/>
        <end position="220"/>
    </location>
</feature>
<evidence type="ECO:0000256" key="11">
    <source>
        <dbReference type="ARBA" id="ARBA00023065"/>
    </source>
</evidence>
<gene>
    <name evidence="16" type="primary">motA</name>
    <name evidence="16" type="ORF">M3P05_09070</name>
</gene>
<keyword evidence="6" id="KW-0997">Cell inner membrane</keyword>
<evidence type="ECO:0000256" key="2">
    <source>
        <dbReference type="ARBA" id="ARBA00008038"/>
    </source>
</evidence>
<keyword evidence="5" id="KW-0145">Chemotaxis</keyword>
<evidence type="ECO:0000256" key="1">
    <source>
        <dbReference type="ARBA" id="ARBA00004429"/>
    </source>
</evidence>
<keyword evidence="17" id="KW-1185">Reference proteome</keyword>